<dbReference type="InterPro" id="IPR033138">
    <property type="entry name" value="Cu_oxidase_CS"/>
</dbReference>
<dbReference type="InterPro" id="IPR011707">
    <property type="entry name" value="Cu-oxidase-like_N"/>
</dbReference>
<keyword evidence="2" id="KW-0560">Oxidoreductase</keyword>
<organism evidence="6 7">
    <name type="scientific">Azospirillum brasilense</name>
    <dbReference type="NCBI Taxonomy" id="192"/>
    <lineage>
        <taxon>Bacteria</taxon>
        <taxon>Pseudomonadati</taxon>
        <taxon>Pseudomonadota</taxon>
        <taxon>Alphaproteobacteria</taxon>
        <taxon>Rhodospirillales</taxon>
        <taxon>Azospirillaceae</taxon>
        <taxon>Azospirillum</taxon>
    </lineage>
</organism>
<dbReference type="CDD" id="cd13885">
    <property type="entry name" value="CuRO_2_CumA_like"/>
    <property type="match status" value="1"/>
</dbReference>
<evidence type="ECO:0000313" key="6">
    <source>
        <dbReference type="EMBL" id="KAA0686150.1"/>
    </source>
</evidence>
<dbReference type="GO" id="GO:0016491">
    <property type="term" value="F:oxidoreductase activity"/>
    <property type="evidence" value="ECO:0007669"/>
    <property type="project" value="UniProtKB-KW"/>
</dbReference>
<feature type="domain" description="Plastocyanin-like" evidence="5">
    <location>
        <begin position="58"/>
        <end position="164"/>
    </location>
</feature>
<dbReference type="CDD" id="cd13861">
    <property type="entry name" value="CuRO_1_CumA_like"/>
    <property type="match status" value="1"/>
</dbReference>
<dbReference type="InterPro" id="IPR008972">
    <property type="entry name" value="Cupredoxin"/>
</dbReference>
<dbReference type="CDD" id="cd13906">
    <property type="entry name" value="CuRO_3_CumA_like"/>
    <property type="match status" value="1"/>
</dbReference>
<dbReference type="PROSITE" id="PS51318">
    <property type="entry name" value="TAT"/>
    <property type="match status" value="1"/>
</dbReference>
<sequence length="480" mass="53025">MNTLSRPLSRRHLLLAGSGLVAASLLLPRGLSLAHAAAPESSHKLTAGPSQARLAGAEHPETPVWAYNGTVPGPEIRVRQGDRLRIAVTNTLDQETTVHWHGIRTPNAMDGVPHLTQKPIAPGETFLYEFDAVDAGTFWYHPHHHSTEQVGRGLYGPLIVEEREPIQADRDVTWVLDDWRLLKDASISNDFGNFMDLSHGGRVGNTVTINGKVLDQVPVRAGERVRLRLINAANGRLFGLRFQGLRPMVIAMDGHPVEPHEPDDGRVVIAPAQRTDLVIDMTGEPGSRTTVVDDFYPNLAYRLVDLAYADALPLRDRPLEADLRLPDNPVAEPDLPNAVRHEVVLGGGMMGMMAGAMMDGTMTDMRTMMRHGMAWAINGTVAHGHVMDPIFTLERGRTCVIAVANDTAWHHPMHLHGHTFRVLSRNGQPTRFREWQDTVLLAPKERVEIAFVADNPGDWMFHCHILEHQAGGMLSTLRVA</sequence>
<dbReference type="PANTHER" id="PTHR11709">
    <property type="entry name" value="MULTI-COPPER OXIDASE"/>
    <property type="match status" value="1"/>
</dbReference>
<dbReference type="AlphaFoldDB" id="A0A6L3B1G0"/>
<name>A0A6L3B1G0_AZOBR</name>
<feature type="domain" description="Plastocyanin-like" evidence="3">
    <location>
        <begin position="172"/>
        <end position="286"/>
    </location>
</feature>
<dbReference type="EMBL" id="QOKV01000005">
    <property type="protein sequence ID" value="KAA0686150.1"/>
    <property type="molecule type" value="Genomic_DNA"/>
</dbReference>
<dbReference type="Pfam" id="PF07732">
    <property type="entry name" value="Cu-oxidase_3"/>
    <property type="match status" value="1"/>
</dbReference>
<dbReference type="PROSITE" id="PS00080">
    <property type="entry name" value="MULTICOPPER_OXIDASE2"/>
    <property type="match status" value="1"/>
</dbReference>
<dbReference type="SUPFAM" id="SSF49503">
    <property type="entry name" value="Cupredoxins"/>
    <property type="match status" value="3"/>
</dbReference>
<dbReference type="Pfam" id="PF07731">
    <property type="entry name" value="Cu-oxidase_2"/>
    <property type="match status" value="1"/>
</dbReference>
<dbReference type="Gene3D" id="2.60.40.420">
    <property type="entry name" value="Cupredoxins - blue copper proteins"/>
    <property type="match status" value="3"/>
</dbReference>
<evidence type="ECO:0000256" key="1">
    <source>
        <dbReference type="ARBA" id="ARBA00022723"/>
    </source>
</evidence>
<evidence type="ECO:0000259" key="4">
    <source>
        <dbReference type="Pfam" id="PF07731"/>
    </source>
</evidence>
<dbReference type="PROSITE" id="PS00079">
    <property type="entry name" value="MULTICOPPER_OXIDASE1"/>
    <property type="match status" value="1"/>
</dbReference>
<dbReference type="Pfam" id="PF00394">
    <property type="entry name" value="Cu-oxidase"/>
    <property type="match status" value="1"/>
</dbReference>
<dbReference type="PANTHER" id="PTHR11709:SF2">
    <property type="entry name" value="MULTICOPPER OXIDASE LPR1"/>
    <property type="match status" value="1"/>
</dbReference>
<dbReference type="InterPro" id="IPR045087">
    <property type="entry name" value="Cu-oxidase_fam"/>
</dbReference>
<evidence type="ECO:0000259" key="5">
    <source>
        <dbReference type="Pfam" id="PF07732"/>
    </source>
</evidence>
<gene>
    <name evidence="6" type="ORF">DS837_10645</name>
</gene>
<dbReference type="InterPro" id="IPR006311">
    <property type="entry name" value="TAT_signal"/>
</dbReference>
<evidence type="ECO:0000313" key="7">
    <source>
        <dbReference type="Proteomes" id="UP000476837"/>
    </source>
</evidence>
<dbReference type="InterPro" id="IPR002355">
    <property type="entry name" value="Cu_oxidase_Cu_BS"/>
</dbReference>
<comment type="caution">
    <text evidence="6">The sequence shown here is derived from an EMBL/GenBank/DDBJ whole genome shotgun (WGS) entry which is preliminary data.</text>
</comment>
<reference evidence="6 7" key="1">
    <citation type="submission" date="2018-07" db="EMBL/GenBank/DDBJ databases">
        <title>Genome sequence of Roseomonas fauriae ATCC 49958.</title>
        <authorList>
            <person name="Sant'Anna F.H."/>
            <person name="Baldani J.I."/>
            <person name="Zilli J.E."/>
            <person name="Reis V.M."/>
            <person name="Hartmann A."/>
            <person name="Cruz L."/>
            <person name="de Souza E.M."/>
            <person name="de Oliveira Pedrosa F."/>
            <person name="Passaglia L.M.P."/>
        </authorList>
    </citation>
    <scope>NUCLEOTIDE SEQUENCE [LARGE SCALE GENOMIC DNA]</scope>
    <source>
        <strain evidence="6 7">ATCC 49958</strain>
    </source>
</reference>
<dbReference type="InterPro" id="IPR011706">
    <property type="entry name" value="Cu-oxidase_C"/>
</dbReference>
<dbReference type="Proteomes" id="UP000476837">
    <property type="component" value="Unassembled WGS sequence"/>
</dbReference>
<dbReference type="GO" id="GO:0030288">
    <property type="term" value="C:outer membrane-bounded periplasmic space"/>
    <property type="evidence" value="ECO:0007669"/>
    <property type="project" value="TreeGrafter"/>
</dbReference>
<evidence type="ECO:0000256" key="2">
    <source>
        <dbReference type="ARBA" id="ARBA00023002"/>
    </source>
</evidence>
<accession>A0A6L3B1G0</accession>
<evidence type="ECO:0000259" key="3">
    <source>
        <dbReference type="Pfam" id="PF00394"/>
    </source>
</evidence>
<dbReference type="GO" id="GO:0005507">
    <property type="term" value="F:copper ion binding"/>
    <property type="evidence" value="ECO:0007669"/>
    <property type="project" value="InterPro"/>
</dbReference>
<feature type="domain" description="Plastocyanin-like" evidence="4">
    <location>
        <begin position="373"/>
        <end position="479"/>
    </location>
</feature>
<keyword evidence="1" id="KW-0479">Metal-binding</keyword>
<protein>
    <submittedName>
        <fullName evidence="6">Multicopper oxidase family protein</fullName>
    </submittedName>
</protein>
<proteinExistence type="predicted"/>
<dbReference type="InterPro" id="IPR001117">
    <property type="entry name" value="Cu-oxidase_2nd"/>
</dbReference>